<dbReference type="AlphaFoldDB" id="A0A2T5LW60"/>
<dbReference type="Proteomes" id="UP000244073">
    <property type="component" value="Unassembled WGS sequence"/>
</dbReference>
<dbReference type="InterPro" id="IPR058669">
    <property type="entry name" value="TPR_IPO7/11-like"/>
</dbReference>
<dbReference type="SUPFAM" id="SSF48371">
    <property type="entry name" value="ARM repeat"/>
    <property type="match status" value="1"/>
</dbReference>
<keyword evidence="3" id="KW-0813">Transport</keyword>
<comment type="similarity">
    <text evidence="2">Belongs to the importin beta family.</text>
</comment>
<dbReference type="InterPro" id="IPR016024">
    <property type="entry name" value="ARM-type_fold"/>
</dbReference>
<dbReference type="Pfam" id="PF03810">
    <property type="entry name" value="IBN_N"/>
    <property type="match status" value="1"/>
</dbReference>
<dbReference type="PANTHER" id="PTHR10997:SF7">
    <property type="entry name" value="IMPORTIN-11"/>
    <property type="match status" value="1"/>
</dbReference>
<dbReference type="Pfam" id="PF25758">
    <property type="entry name" value="TPR_IPO11"/>
    <property type="match status" value="1"/>
</dbReference>
<dbReference type="OrthoDB" id="361693at2759"/>
<keyword evidence="4" id="KW-0539">Nucleus</keyword>
<dbReference type="RefSeq" id="XP_040751908.1">
    <property type="nucleotide sequence ID" value="XM_040899315.1"/>
</dbReference>
<dbReference type="EMBL" id="MSFN02000004">
    <property type="protein sequence ID" value="PTU20516.1"/>
    <property type="molecule type" value="Genomic_DNA"/>
</dbReference>
<dbReference type="InterPro" id="IPR001494">
    <property type="entry name" value="Importin-beta_N"/>
</dbReference>
<dbReference type="GO" id="GO:0031267">
    <property type="term" value="F:small GTPase binding"/>
    <property type="evidence" value="ECO:0007669"/>
    <property type="project" value="InterPro"/>
</dbReference>
<name>A0A2T5LW60_9EURO</name>
<dbReference type="GeneID" id="63816197"/>
<evidence type="ECO:0000259" key="5">
    <source>
        <dbReference type="PROSITE" id="PS50166"/>
    </source>
</evidence>
<dbReference type="Gene3D" id="1.25.10.10">
    <property type="entry name" value="Leucine-rich Repeat Variant"/>
    <property type="match status" value="1"/>
</dbReference>
<gene>
    <name evidence="6" type="ORF">P175DRAFT_0523418</name>
</gene>
<dbReference type="InterPro" id="IPR011989">
    <property type="entry name" value="ARM-like"/>
</dbReference>
<dbReference type="GO" id="GO:0006606">
    <property type="term" value="P:protein import into nucleus"/>
    <property type="evidence" value="ECO:0007669"/>
    <property type="project" value="TreeGrafter"/>
</dbReference>
<evidence type="ECO:0000256" key="4">
    <source>
        <dbReference type="ARBA" id="ARBA00023242"/>
    </source>
</evidence>
<feature type="domain" description="Importin N-terminal" evidence="5">
    <location>
        <begin position="37"/>
        <end position="109"/>
    </location>
</feature>
<reference evidence="6 7" key="1">
    <citation type="journal article" date="2018" name="Proc. Natl. Acad. Sci. U.S.A.">
        <title>Linking secondary metabolites to gene clusters through genome sequencing of six diverse Aspergillus species.</title>
        <authorList>
            <person name="Kaerboelling I."/>
            <person name="Vesth T.C."/>
            <person name="Frisvad J.C."/>
            <person name="Nybo J.L."/>
            <person name="Theobald S."/>
            <person name="Kuo A."/>
            <person name="Bowyer P."/>
            <person name="Matsuda Y."/>
            <person name="Mondo S."/>
            <person name="Lyhne E.K."/>
            <person name="Kogle M.E."/>
            <person name="Clum A."/>
            <person name="Lipzen A."/>
            <person name="Salamov A."/>
            <person name="Ngan C.Y."/>
            <person name="Daum C."/>
            <person name="Chiniquy J."/>
            <person name="Barry K."/>
            <person name="LaButti K."/>
            <person name="Haridas S."/>
            <person name="Simmons B.A."/>
            <person name="Magnuson J.K."/>
            <person name="Mortensen U.H."/>
            <person name="Larsen T.O."/>
            <person name="Grigoriev I.V."/>
            <person name="Baker S.E."/>
            <person name="Andersen M.R."/>
        </authorList>
    </citation>
    <scope>NUCLEOTIDE SEQUENCE [LARGE SCALE GENOMIC DNA]</scope>
    <source>
        <strain evidence="6 7">IBT 24754</strain>
    </source>
</reference>
<dbReference type="SMART" id="SM00913">
    <property type="entry name" value="IBN_N"/>
    <property type="match status" value="1"/>
</dbReference>
<sequence length="1068" mass="120850">MAHMVELAGESNPLTPQNVLNSLIQAASSSQQQVQTGTKQLQHWEKQEKYYTFLQDIFLDHSVPLEARYLSIIQLKNGIDKYWRKTAPNAIKKDEKDQIKVRALQAGVIEPAPLLALQNALMVAKIMRHEFPQDWPDGISLIISFLRSSTQPGANPLQLPRTLTILLQIIKELSTARLQRNRTTLQSVSPEIFHILGVIYVERVNKWAAILEQGSGDETGMLEAVEQSLVALKVIRRLVVAGFEHPNRDKDVQQFWLLTHCHFSQFLSLINASAVVPEQVPRFIEKHLLQLAKLHVEMAKDRAASFALLPDSIPLVQSYWTLVVKLGENYSQLGADGESEGKTFMEKAGLKALLLIRACSKMAYHPAQTFRYQTAQDKEEKKQSIELIKSQLFTHEFVVHVMELLVTQFFRLRKNDFQEWEADPEEWERKEEDIAEAWEFSIRSCSEKLFLDLVIHFKDLLIPRLLNVFYSFASPDNRDVLLKDSLYSAIGLSAATLEQHLDFDDFLQRTLVPEVQIQEPGYNLIRRRVSILLGQWVPIKSGELNQDAIYQIFQHLLNKQDQLNDLVVRVTAGRQLRQVFDSFEFSAAGFMPYAPSILQSLVALVQEVELSETKMGLLDTVRMAVVRLEDHVSVPQTKTCVNSYSNHLKIAPFSDQILSLLPPLWENSGEEHLMKQAILTLLSSLIYSLKHESTKYHSLILPLIQNSVEPGSETLLYLLDEALELWSSILMQTPAPASQEILSLIPSLYPIFEAAIDSVPQALQIAESYILLAPQEILSDRVRFPLLVSFETLLKATTRQRLGIVPRLVELMIRGANTVDNGSETTYSVIIRSLLDSSFLPALLEGLHSAHEASQTTGPNKKQTNVYGVVETDYFSVLARLALAYPRLFVAALATATNTSPDTPQDVLSWLLSEWFLHYDNIGSATQKKLHALALTQLLTLNGPNSQPPPYILNHLQSYLNIWTDIVTELADGVAEGADPNDPHGGDYLIYWNNAGTGKFDENEPPENTRKREWERSDILHKINMRDFIRERLQSLIVGCGGEQQFQDEWLLNVDREVVAAFGALGLI</sequence>
<comment type="subcellular location">
    <subcellularLocation>
        <location evidence="1">Nucleus</location>
    </subcellularLocation>
</comment>
<evidence type="ECO:0000256" key="3">
    <source>
        <dbReference type="ARBA" id="ARBA00022448"/>
    </source>
</evidence>
<evidence type="ECO:0000313" key="7">
    <source>
        <dbReference type="Proteomes" id="UP000244073"/>
    </source>
</evidence>
<evidence type="ECO:0000313" key="6">
    <source>
        <dbReference type="EMBL" id="PTU20516.1"/>
    </source>
</evidence>
<dbReference type="PROSITE" id="PS50166">
    <property type="entry name" value="IMPORTIN_B_NT"/>
    <property type="match status" value="1"/>
</dbReference>
<comment type="caution">
    <text evidence="6">The sequence shown here is derived from an EMBL/GenBank/DDBJ whole genome shotgun (WGS) entry which is preliminary data.</text>
</comment>
<organism evidence="6 7">
    <name type="scientific">Aspergillus ochraceoroseus IBT 24754</name>
    <dbReference type="NCBI Taxonomy" id="1392256"/>
    <lineage>
        <taxon>Eukaryota</taxon>
        <taxon>Fungi</taxon>
        <taxon>Dikarya</taxon>
        <taxon>Ascomycota</taxon>
        <taxon>Pezizomycotina</taxon>
        <taxon>Eurotiomycetes</taxon>
        <taxon>Eurotiomycetidae</taxon>
        <taxon>Eurotiales</taxon>
        <taxon>Aspergillaceae</taxon>
        <taxon>Aspergillus</taxon>
        <taxon>Aspergillus subgen. Nidulantes</taxon>
    </lineage>
</organism>
<evidence type="ECO:0000256" key="2">
    <source>
        <dbReference type="ARBA" id="ARBA00007991"/>
    </source>
</evidence>
<evidence type="ECO:0000256" key="1">
    <source>
        <dbReference type="ARBA" id="ARBA00004123"/>
    </source>
</evidence>
<protein>
    <recommendedName>
        <fullName evidence="5">Importin N-terminal domain-containing protein</fullName>
    </recommendedName>
</protein>
<dbReference type="PANTHER" id="PTHR10997">
    <property type="entry name" value="IMPORTIN-7, 8, 11"/>
    <property type="match status" value="1"/>
</dbReference>
<accession>A0A2T5LW60</accession>
<dbReference type="GO" id="GO:0005829">
    <property type="term" value="C:cytosol"/>
    <property type="evidence" value="ECO:0007669"/>
    <property type="project" value="TreeGrafter"/>
</dbReference>
<dbReference type="VEuPathDB" id="FungiDB:P175DRAFT_0523418"/>
<proteinExistence type="inferred from homology"/>
<dbReference type="FunFam" id="1.25.10.10:FF:000362">
    <property type="entry name" value="Importin 11, putative"/>
    <property type="match status" value="1"/>
</dbReference>
<dbReference type="GO" id="GO:0005635">
    <property type="term" value="C:nuclear envelope"/>
    <property type="evidence" value="ECO:0007669"/>
    <property type="project" value="TreeGrafter"/>
</dbReference>